<organism evidence="1 2">
    <name type="scientific">Kumtagia ephedrae</name>
    <dbReference type="NCBI Taxonomy" id="2116701"/>
    <lineage>
        <taxon>Bacteria</taxon>
        <taxon>Pseudomonadati</taxon>
        <taxon>Pseudomonadota</taxon>
        <taxon>Alphaproteobacteria</taxon>
        <taxon>Hyphomicrobiales</taxon>
        <taxon>Phyllobacteriaceae</taxon>
        <taxon>Kumtagia</taxon>
    </lineage>
</organism>
<sequence length="196" mass="21994">MLEALGLEVAGPATLRLEQCLRFPWRGGLHPWLDAVVETADAIVAIESKRYEPFRSGKRAGFSSAYLRPVWGTDMERFLAQRDLLMSAGGLYASLDAVQLVKHALGLATQARKRRKRAILVYLHAEPEARPDGRPITAEKIVSHRHERDRFAAAVADDYVAFHVTDYRRLIMNLAASADPAVRLHAERVLERFAPL</sequence>
<accession>A0A2P7RQT3</accession>
<reference evidence="1 2" key="1">
    <citation type="submission" date="2018-03" db="EMBL/GenBank/DDBJ databases">
        <title>The draft genome of Mesorhizobium sp. 6GN-30.</title>
        <authorList>
            <person name="Liu L."/>
            <person name="Li L."/>
            <person name="Wang T."/>
            <person name="Zhang X."/>
            <person name="Liang L."/>
        </authorList>
    </citation>
    <scope>NUCLEOTIDE SEQUENCE [LARGE SCALE GENOMIC DNA]</scope>
    <source>
        <strain evidence="1 2">6GN30</strain>
    </source>
</reference>
<dbReference type="Proteomes" id="UP000241229">
    <property type="component" value="Unassembled WGS sequence"/>
</dbReference>
<dbReference type="RefSeq" id="WP_106775203.1">
    <property type="nucleotide sequence ID" value="NZ_PXYK01000037.1"/>
</dbReference>
<comment type="caution">
    <text evidence="1">The sequence shown here is derived from an EMBL/GenBank/DDBJ whole genome shotgun (WGS) entry which is preliminary data.</text>
</comment>
<proteinExistence type="predicted"/>
<keyword evidence="2" id="KW-1185">Reference proteome</keyword>
<dbReference type="OrthoDB" id="9017325at2"/>
<evidence type="ECO:0000313" key="2">
    <source>
        <dbReference type="Proteomes" id="UP000241229"/>
    </source>
</evidence>
<name>A0A2P7RQT3_9HYPH</name>
<evidence type="ECO:0000313" key="1">
    <source>
        <dbReference type="EMBL" id="PSJ52576.1"/>
    </source>
</evidence>
<gene>
    <name evidence="1" type="ORF">C7I84_26385</name>
</gene>
<dbReference type="EMBL" id="PXYK01000037">
    <property type="protein sequence ID" value="PSJ52576.1"/>
    <property type="molecule type" value="Genomic_DNA"/>
</dbReference>
<dbReference type="AlphaFoldDB" id="A0A2P7RQT3"/>
<protein>
    <submittedName>
        <fullName evidence="1">Uncharacterized protein</fullName>
    </submittedName>
</protein>